<evidence type="ECO:0000259" key="7">
    <source>
        <dbReference type="Pfam" id="PF13905"/>
    </source>
</evidence>
<organism evidence="8 9">
    <name type="scientific">Colocasia esculenta</name>
    <name type="common">Wild taro</name>
    <name type="synonym">Arum esculentum</name>
    <dbReference type="NCBI Taxonomy" id="4460"/>
    <lineage>
        <taxon>Eukaryota</taxon>
        <taxon>Viridiplantae</taxon>
        <taxon>Streptophyta</taxon>
        <taxon>Embryophyta</taxon>
        <taxon>Tracheophyta</taxon>
        <taxon>Spermatophyta</taxon>
        <taxon>Magnoliopsida</taxon>
        <taxon>Liliopsida</taxon>
        <taxon>Araceae</taxon>
        <taxon>Aroideae</taxon>
        <taxon>Colocasieae</taxon>
        <taxon>Colocasia</taxon>
    </lineage>
</organism>
<dbReference type="PANTHER" id="PTHR13871:SF7">
    <property type="entry name" value="NUCLEOREDOXIN 2-RELATED"/>
    <property type="match status" value="1"/>
</dbReference>
<evidence type="ECO:0000313" key="9">
    <source>
        <dbReference type="Proteomes" id="UP000652761"/>
    </source>
</evidence>
<evidence type="ECO:0000313" key="8">
    <source>
        <dbReference type="EMBL" id="MQL83243.1"/>
    </source>
</evidence>
<dbReference type="EC" id="1.8.1.8" evidence="1"/>
<name>A0A843UQS2_COLES</name>
<gene>
    <name evidence="8" type="ORF">Taro_015732</name>
</gene>
<comment type="catalytic activity">
    <reaction evidence="5">
        <text>[protein]-dithiol + NAD(+) = [protein]-disulfide + NADH + H(+)</text>
        <dbReference type="Rhea" id="RHEA:18749"/>
        <dbReference type="Rhea" id="RHEA-COMP:10593"/>
        <dbReference type="Rhea" id="RHEA-COMP:10594"/>
        <dbReference type="ChEBI" id="CHEBI:15378"/>
        <dbReference type="ChEBI" id="CHEBI:29950"/>
        <dbReference type="ChEBI" id="CHEBI:50058"/>
        <dbReference type="ChEBI" id="CHEBI:57540"/>
        <dbReference type="ChEBI" id="CHEBI:57945"/>
        <dbReference type="EC" id="1.8.1.8"/>
    </reaction>
</comment>
<accession>A0A843UQS2</accession>
<keyword evidence="3" id="KW-0560">Oxidoreductase</keyword>
<keyword evidence="9" id="KW-1185">Reference proteome</keyword>
<evidence type="ECO:0000256" key="6">
    <source>
        <dbReference type="ARBA" id="ARBA00047804"/>
    </source>
</evidence>
<protein>
    <recommendedName>
        <fullName evidence="1">protein-disulfide reductase</fullName>
        <ecNumber evidence="1">1.8.1.8</ecNumber>
    </recommendedName>
</protein>
<evidence type="ECO:0000256" key="3">
    <source>
        <dbReference type="ARBA" id="ARBA00023002"/>
    </source>
</evidence>
<dbReference type="Proteomes" id="UP000652761">
    <property type="component" value="Unassembled WGS sequence"/>
</dbReference>
<dbReference type="SUPFAM" id="SSF52833">
    <property type="entry name" value="Thioredoxin-like"/>
    <property type="match status" value="1"/>
</dbReference>
<evidence type="ECO:0000256" key="2">
    <source>
        <dbReference type="ARBA" id="ARBA00022737"/>
    </source>
</evidence>
<sequence>MEDSALALRLGQHLNNLGNTRGAQEVPVSSLQGKTVGLYFSARWCSPCLKFTPKLISFYANINEMMLSKEDEDLEVVFVSTDCDQINKRGEGVDEKFKKLDTELARYKEQIKKTRPEPAQKAVKARAMRVLKQKRILGLRPCESDGPIGRVHRGIAIERSVAI</sequence>
<dbReference type="AlphaFoldDB" id="A0A843UQS2"/>
<reference evidence="8" key="1">
    <citation type="submission" date="2017-07" db="EMBL/GenBank/DDBJ databases">
        <title>Taro Niue Genome Assembly and Annotation.</title>
        <authorList>
            <person name="Atibalentja N."/>
            <person name="Keating K."/>
            <person name="Fields C.J."/>
        </authorList>
    </citation>
    <scope>NUCLEOTIDE SEQUENCE</scope>
    <source>
        <strain evidence="8">Niue_2</strain>
        <tissue evidence="8">Leaf</tissue>
    </source>
</reference>
<dbReference type="GO" id="GO:0047134">
    <property type="term" value="F:protein-disulfide reductase [NAD(P)H] activity"/>
    <property type="evidence" value="ECO:0007669"/>
    <property type="project" value="UniProtKB-EC"/>
</dbReference>
<dbReference type="InterPro" id="IPR036249">
    <property type="entry name" value="Thioredoxin-like_sf"/>
</dbReference>
<keyword evidence="2" id="KW-0677">Repeat</keyword>
<evidence type="ECO:0000256" key="1">
    <source>
        <dbReference type="ARBA" id="ARBA00012612"/>
    </source>
</evidence>
<evidence type="ECO:0000256" key="5">
    <source>
        <dbReference type="ARBA" id="ARBA00047388"/>
    </source>
</evidence>
<evidence type="ECO:0000256" key="4">
    <source>
        <dbReference type="ARBA" id="ARBA00023027"/>
    </source>
</evidence>
<comment type="caution">
    <text evidence="8">The sequence shown here is derived from an EMBL/GenBank/DDBJ whole genome shotgun (WGS) entry which is preliminary data.</text>
</comment>
<dbReference type="Pfam" id="PF13905">
    <property type="entry name" value="Thioredoxin_8"/>
    <property type="match status" value="1"/>
</dbReference>
<feature type="domain" description="Thioredoxin-like fold" evidence="7">
    <location>
        <begin position="33"/>
        <end position="85"/>
    </location>
</feature>
<proteinExistence type="predicted"/>
<dbReference type="PANTHER" id="PTHR13871">
    <property type="entry name" value="THIOREDOXIN"/>
    <property type="match status" value="1"/>
</dbReference>
<dbReference type="InterPro" id="IPR012336">
    <property type="entry name" value="Thioredoxin-like_fold"/>
</dbReference>
<dbReference type="InterPro" id="IPR052259">
    <property type="entry name" value="Nucleoredoxin-like"/>
</dbReference>
<dbReference type="OrthoDB" id="1740151at2759"/>
<comment type="catalytic activity">
    <reaction evidence="6">
        <text>[protein]-dithiol + NADP(+) = [protein]-disulfide + NADPH + H(+)</text>
        <dbReference type="Rhea" id="RHEA:18753"/>
        <dbReference type="Rhea" id="RHEA-COMP:10593"/>
        <dbReference type="Rhea" id="RHEA-COMP:10594"/>
        <dbReference type="ChEBI" id="CHEBI:15378"/>
        <dbReference type="ChEBI" id="CHEBI:29950"/>
        <dbReference type="ChEBI" id="CHEBI:50058"/>
        <dbReference type="ChEBI" id="CHEBI:57783"/>
        <dbReference type="ChEBI" id="CHEBI:58349"/>
        <dbReference type="EC" id="1.8.1.8"/>
    </reaction>
</comment>
<dbReference type="EMBL" id="NMUH01000685">
    <property type="protein sequence ID" value="MQL83243.1"/>
    <property type="molecule type" value="Genomic_DNA"/>
</dbReference>
<dbReference type="Gene3D" id="3.40.30.10">
    <property type="entry name" value="Glutaredoxin"/>
    <property type="match status" value="1"/>
</dbReference>
<keyword evidence="4" id="KW-0520">NAD</keyword>